<dbReference type="Pfam" id="PF00646">
    <property type="entry name" value="F-box"/>
    <property type="match status" value="1"/>
</dbReference>
<dbReference type="AlphaFoldDB" id="A0AAF1ASY4"/>
<evidence type="ECO:0000259" key="1">
    <source>
        <dbReference type="PROSITE" id="PS50181"/>
    </source>
</evidence>
<dbReference type="PANTHER" id="PTHR31672:SF13">
    <property type="entry name" value="F-BOX PROTEIN CPR30-LIKE"/>
    <property type="match status" value="1"/>
</dbReference>
<dbReference type="PANTHER" id="PTHR31672">
    <property type="entry name" value="BNACNNG10540D PROTEIN"/>
    <property type="match status" value="1"/>
</dbReference>
<evidence type="ECO:0000313" key="2">
    <source>
        <dbReference type="EMBL" id="WOG91246.1"/>
    </source>
</evidence>
<dbReference type="Gene3D" id="1.20.1280.50">
    <property type="match status" value="1"/>
</dbReference>
<accession>A0AAF1ASY4</accession>
<keyword evidence="3" id="KW-1185">Reference proteome</keyword>
<dbReference type="EMBL" id="CP093345">
    <property type="protein sequence ID" value="WOG91246.1"/>
    <property type="molecule type" value="Genomic_DNA"/>
</dbReference>
<dbReference type="SMART" id="SM00256">
    <property type="entry name" value="FBOX"/>
    <property type="match status" value="1"/>
</dbReference>
<dbReference type="InterPro" id="IPR036047">
    <property type="entry name" value="F-box-like_dom_sf"/>
</dbReference>
<dbReference type="CDD" id="cd22157">
    <property type="entry name" value="F-box_AtFBW1-like"/>
    <property type="match status" value="1"/>
</dbReference>
<dbReference type="InterPro" id="IPR050796">
    <property type="entry name" value="SCF_F-box_component"/>
</dbReference>
<reference evidence="2" key="1">
    <citation type="journal article" date="2016" name="Nat. Genet.">
        <title>A high-quality carrot genome assembly provides new insights into carotenoid accumulation and asterid genome evolution.</title>
        <authorList>
            <person name="Iorizzo M."/>
            <person name="Ellison S."/>
            <person name="Senalik D."/>
            <person name="Zeng P."/>
            <person name="Satapoomin P."/>
            <person name="Huang J."/>
            <person name="Bowman M."/>
            <person name="Iovene M."/>
            <person name="Sanseverino W."/>
            <person name="Cavagnaro P."/>
            <person name="Yildiz M."/>
            <person name="Macko-Podgorni A."/>
            <person name="Moranska E."/>
            <person name="Grzebelus E."/>
            <person name="Grzebelus D."/>
            <person name="Ashrafi H."/>
            <person name="Zheng Z."/>
            <person name="Cheng S."/>
            <person name="Spooner D."/>
            <person name="Van Deynze A."/>
            <person name="Simon P."/>
        </authorList>
    </citation>
    <scope>NUCLEOTIDE SEQUENCE</scope>
    <source>
        <tissue evidence="2">Leaf</tissue>
    </source>
</reference>
<protein>
    <recommendedName>
        <fullName evidence="1">F-box domain-containing protein</fullName>
    </recommendedName>
</protein>
<proteinExistence type="predicted"/>
<reference evidence="2" key="2">
    <citation type="submission" date="2022-03" db="EMBL/GenBank/DDBJ databases">
        <title>Draft title - Genomic analysis of global carrot germplasm unveils the trajectory of domestication and the origin of high carotenoid orange carrot.</title>
        <authorList>
            <person name="Iorizzo M."/>
            <person name="Ellison S."/>
            <person name="Senalik D."/>
            <person name="Macko-Podgorni A."/>
            <person name="Grzebelus D."/>
            <person name="Bostan H."/>
            <person name="Rolling W."/>
            <person name="Curaba J."/>
            <person name="Simon P."/>
        </authorList>
    </citation>
    <scope>NUCLEOTIDE SEQUENCE</scope>
    <source>
        <tissue evidence="2">Leaf</tissue>
    </source>
</reference>
<feature type="domain" description="F-box" evidence="1">
    <location>
        <begin position="4"/>
        <end position="54"/>
    </location>
</feature>
<gene>
    <name evidence="2" type="ORF">DCAR_0310494</name>
</gene>
<organism evidence="2 3">
    <name type="scientific">Daucus carota subsp. sativus</name>
    <name type="common">Carrot</name>
    <dbReference type="NCBI Taxonomy" id="79200"/>
    <lineage>
        <taxon>Eukaryota</taxon>
        <taxon>Viridiplantae</taxon>
        <taxon>Streptophyta</taxon>
        <taxon>Embryophyta</taxon>
        <taxon>Tracheophyta</taxon>
        <taxon>Spermatophyta</taxon>
        <taxon>Magnoliopsida</taxon>
        <taxon>eudicotyledons</taxon>
        <taxon>Gunneridae</taxon>
        <taxon>Pentapetalae</taxon>
        <taxon>asterids</taxon>
        <taxon>campanulids</taxon>
        <taxon>Apiales</taxon>
        <taxon>Apiaceae</taxon>
        <taxon>Apioideae</taxon>
        <taxon>Scandiceae</taxon>
        <taxon>Daucinae</taxon>
        <taxon>Daucus</taxon>
        <taxon>Daucus sect. Daucus</taxon>
    </lineage>
</organism>
<dbReference type="PROSITE" id="PS50181">
    <property type="entry name" value="FBOX"/>
    <property type="match status" value="1"/>
</dbReference>
<dbReference type="InterPro" id="IPR001810">
    <property type="entry name" value="F-box_dom"/>
</dbReference>
<dbReference type="SUPFAM" id="SSF81383">
    <property type="entry name" value="F-box domain"/>
    <property type="match status" value="1"/>
</dbReference>
<sequence>MNEENFRYVLPQEMTMEILKRVPLKPLFRCKSVCKSWLSIIADPRFTKTHFQYQQYMTDNEASLLMIVKSYCLPLPPLVSPDFKCYLYVPDNFKVIGSCHGIICLVDDVRCYLWNPLTKQLNCLSWFCSHM</sequence>
<dbReference type="Proteomes" id="UP000077755">
    <property type="component" value="Chromosome 3"/>
</dbReference>
<evidence type="ECO:0000313" key="3">
    <source>
        <dbReference type="Proteomes" id="UP000077755"/>
    </source>
</evidence>
<name>A0AAF1ASY4_DAUCS</name>